<dbReference type="Proteomes" id="UP000014018">
    <property type="component" value="Unassembled WGS sequence"/>
</dbReference>
<dbReference type="PANTHER" id="PTHR43794:SF5">
    <property type="entry name" value="CHLOROHYDROLASE FAMILY PROTEIN"/>
    <property type="match status" value="1"/>
</dbReference>
<organism evidence="2 3">
    <name type="scientific">Bacillus cereus VD133</name>
    <dbReference type="NCBI Taxonomy" id="1053233"/>
    <lineage>
        <taxon>Bacteria</taxon>
        <taxon>Bacillati</taxon>
        <taxon>Bacillota</taxon>
        <taxon>Bacilli</taxon>
        <taxon>Bacillales</taxon>
        <taxon>Bacillaceae</taxon>
        <taxon>Bacillus</taxon>
        <taxon>Bacillus cereus group</taxon>
    </lineage>
</organism>
<dbReference type="SUPFAM" id="SSF51338">
    <property type="entry name" value="Composite domain of metallo-dependent hydrolases"/>
    <property type="match status" value="1"/>
</dbReference>
<protein>
    <recommendedName>
        <fullName evidence="1">Amidohydrolase-related domain-containing protein</fullName>
    </recommendedName>
</protein>
<feature type="non-terminal residue" evidence="2">
    <location>
        <position position="1"/>
    </location>
</feature>
<dbReference type="InterPro" id="IPR050287">
    <property type="entry name" value="MTA/SAH_deaminase"/>
</dbReference>
<dbReference type="AlphaFoldDB" id="A0A9W5PKZ3"/>
<accession>A0A9W5PKZ3</accession>
<dbReference type="EMBL" id="AHFB01000139">
    <property type="protein sequence ID" value="EOO25511.1"/>
    <property type="molecule type" value="Genomic_DNA"/>
</dbReference>
<sequence>LDKKIGSIEEGKEADIILIDTVDFNMMPIIDPVGSVIQFANPSNVDTVIVSGKIVKRNKKLIDVDLLKLKSKVYEAMEHVTKENSSDTQ</sequence>
<gene>
    <name evidence="2" type="ORF">IIU_06133</name>
</gene>
<evidence type="ECO:0000313" key="3">
    <source>
        <dbReference type="Proteomes" id="UP000014018"/>
    </source>
</evidence>
<proteinExistence type="predicted"/>
<evidence type="ECO:0000259" key="1">
    <source>
        <dbReference type="Pfam" id="PF01979"/>
    </source>
</evidence>
<dbReference type="InterPro" id="IPR006680">
    <property type="entry name" value="Amidohydro-rel"/>
</dbReference>
<dbReference type="GO" id="GO:0016810">
    <property type="term" value="F:hydrolase activity, acting on carbon-nitrogen (but not peptide) bonds"/>
    <property type="evidence" value="ECO:0007669"/>
    <property type="project" value="InterPro"/>
</dbReference>
<dbReference type="PANTHER" id="PTHR43794">
    <property type="entry name" value="AMINOHYDROLASE SSNA-RELATED"/>
    <property type="match status" value="1"/>
</dbReference>
<comment type="caution">
    <text evidence="2">The sequence shown here is derived from an EMBL/GenBank/DDBJ whole genome shotgun (WGS) entry which is preliminary data.</text>
</comment>
<reference evidence="2 3" key="1">
    <citation type="submission" date="2012-12" db="EMBL/GenBank/DDBJ databases">
        <title>The Genome Sequence of Bacillus cereus VD133.</title>
        <authorList>
            <consortium name="The Broad Institute Genome Sequencing Platform"/>
            <consortium name="The Broad Institute Genome Sequencing Center for Infectious Disease"/>
            <person name="Feldgarden M."/>
            <person name="Van der Auwera G.A."/>
            <person name="Mahillon J."/>
            <person name="Duprez V."/>
            <person name="Timmery S."/>
            <person name="Mattelet C."/>
            <person name="Dierick K."/>
            <person name="Sun M."/>
            <person name="Yu Z."/>
            <person name="Zhu L."/>
            <person name="Hu X."/>
            <person name="Shank E.B."/>
            <person name="Swiecicka I."/>
            <person name="Hansen B.M."/>
            <person name="Andrup L."/>
            <person name="Walker B."/>
            <person name="Young S.K."/>
            <person name="Zeng Q."/>
            <person name="Gargeya S."/>
            <person name="Fitzgerald M."/>
            <person name="Haas B."/>
            <person name="Abouelleil A."/>
            <person name="Alvarado L."/>
            <person name="Arachchi H.M."/>
            <person name="Berlin A.M."/>
            <person name="Chapman S.B."/>
            <person name="Dewar J."/>
            <person name="Goldberg J."/>
            <person name="Griggs A."/>
            <person name="Gujja S."/>
            <person name="Hansen M."/>
            <person name="Howarth C."/>
            <person name="Imamovic A."/>
            <person name="Larimer J."/>
            <person name="McCowan C."/>
            <person name="Murphy C."/>
            <person name="Neiman D."/>
            <person name="Pearson M."/>
            <person name="Priest M."/>
            <person name="Roberts A."/>
            <person name="Saif S."/>
            <person name="Shea T."/>
            <person name="Sisk P."/>
            <person name="Sykes S."/>
            <person name="Wortman J."/>
            <person name="Nusbaum C."/>
            <person name="Birren B."/>
        </authorList>
    </citation>
    <scope>NUCLEOTIDE SEQUENCE [LARGE SCALE GENOMIC DNA]</scope>
    <source>
        <strain evidence="2 3">VD133</strain>
    </source>
</reference>
<dbReference type="InterPro" id="IPR011059">
    <property type="entry name" value="Metal-dep_hydrolase_composite"/>
</dbReference>
<evidence type="ECO:0000313" key="2">
    <source>
        <dbReference type="EMBL" id="EOO25511.1"/>
    </source>
</evidence>
<name>A0A9W5PKZ3_BACCE</name>
<feature type="domain" description="Amidohydrolase-related" evidence="1">
    <location>
        <begin position="1"/>
        <end position="55"/>
    </location>
</feature>
<dbReference type="RefSeq" id="WP_016112064.1">
    <property type="nucleotide sequence ID" value="NZ_KB976193.1"/>
</dbReference>
<dbReference type="Pfam" id="PF01979">
    <property type="entry name" value="Amidohydro_1"/>
    <property type="match status" value="1"/>
</dbReference>
<dbReference type="Gene3D" id="2.30.40.10">
    <property type="entry name" value="Urease, subunit C, domain 1"/>
    <property type="match status" value="1"/>
</dbReference>